<comment type="caution">
    <text evidence="2">The sequence shown here is derived from an EMBL/GenBank/DDBJ whole genome shotgun (WGS) entry which is preliminary data.</text>
</comment>
<keyword evidence="1" id="KW-0732">Signal</keyword>
<reference evidence="2 3" key="1">
    <citation type="submission" date="2023-05" db="EMBL/GenBank/DDBJ databases">
        <title>Streptantibioticus silvisoli sp. nov., acidotolerant actinomycetes 1 from pine litter.</title>
        <authorList>
            <person name="Swiecimska M."/>
            <person name="Golinska P."/>
            <person name="Sangal V."/>
            <person name="Wachnowicz B."/>
            <person name="Goodfellow M."/>
        </authorList>
    </citation>
    <scope>NUCLEOTIDE SEQUENCE [LARGE SCALE GENOMIC DNA]</scope>
    <source>
        <strain evidence="2 3">DSM 42109</strain>
    </source>
</reference>
<dbReference type="RefSeq" id="WP_274039607.1">
    <property type="nucleotide sequence ID" value="NZ_JANCPR020000014.1"/>
</dbReference>
<dbReference type="Proteomes" id="UP001214441">
    <property type="component" value="Unassembled WGS sequence"/>
</dbReference>
<feature type="signal peptide" evidence="1">
    <location>
        <begin position="1"/>
        <end position="23"/>
    </location>
</feature>
<evidence type="ECO:0000313" key="3">
    <source>
        <dbReference type="Proteomes" id="UP001214441"/>
    </source>
</evidence>
<evidence type="ECO:0000313" key="2">
    <source>
        <dbReference type="EMBL" id="MDJ1133437.1"/>
    </source>
</evidence>
<dbReference type="EMBL" id="JANCPR020000014">
    <property type="protein sequence ID" value="MDJ1133437.1"/>
    <property type="molecule type" value="Genomic_DNA"/>
</dbReference>
<gene>
    <name evidence="2" type="ORF">NMN56_015990</name>
</gene>
<name>A0ABT6ZX64_9ACTN</name>
<keyword evidence="3" id="KW-1185">Reference proteome</keyword>
<evidence type="ECO:0000256" key="1">
    <source>
        <dbReference type="SAM" id="SignalP"/>
    </source>
</evidence>
<proteinExistence type="predicted"/>
<feature type="chain" id="PRO_5045486805" evidence="1">
    <location>
        <begin position="24"/>
        <end position="118"/>
    </location>
</feature>
<sequence length="118" mass="12663">MRRFVRKSTAYAGTVLAGFSVTALLPAGGTPAVAPLPCAHVNALCAWTGPGGSGEQRVVRTETKALTPPVRSVRNLTNETWCLYEGRAFSGTQKFELTPYESRHDLGFAARSARPHSC</sequence>
<organism evidence="2 3">
    <name type="scientific">Streptomyces iconiensis</name>
    <dbReference type="NCBI Taxonomy" id="1384038"/>
    <lineage>
        <taxon>Bacteria</taxon>
        <taxon>Bacillati</taxon>
        <taxon>Actinomycetota</taxon>
        <taxon>Actinomycetes</taxon>
        <taxon>Kitasatosporales</taxon>
        <taxon>Streptomycetaceae</taxon>
        <taxon>Streptomyces</taxon>
    </lineage>
</organism>
<dbReference type="Pfam" id="PF03995">
    <property type="entry name" value="Inhibitor_I36"/>
    <property type="match status" value="1"/>
</dbReference>
<protein>
    <submittedName>
        <fullName evidence="2">Peptidase inhibitor family I36 protein</fullName>
    </submittedName>
</protein>
<accession>A0ABT6ZX64</accession>